<name>A0A9P3G462_9APHY</name>
<dbReference type="Proteomes" id="UP000703269">
    <property type="component" value="Unassembled WGS sequence"/>
</dbReference>
<gene>
    <name evidence="1" type="ORF">PsYK624_033570</name>
</gene>
<dbReference type="EMBL" id="BPQB01000006">
    <property type="protein sequence ID" value="GJE87274.1"/>
    <property type="molecule type" value="Genomic_DNA"/>
</dbReference>
<sequence length="182" mass="20320">MRTRGTLRLARTLNVGSSCLPTTTTPKASAGLQRLACRSVRRNCTVRSLNNTHFEKAVSILCASCTVSRLDAYSQLCPLESYLTSHASHLRSRAPLLRRSQLRVQRASFPAHTHASPICHFRLAALLGCCCWQRIVFGHRLHVLERRKGLLRLARRIQLHLTIASSQKSCLGRGGRGNAIWL</sequence>
<accession>A0A9P3G462</accession>
<keyword evidence="2" id="KW-1185">Reference proteome</keyword>
<protein>
    <submittedName>
        <fullName evidence="1">Uncharacterized protein</fullName>
    </submittedName>
</protein>
<comment type="caution">
    <text evidence="1">The sequence shown here is derived from an EMBL/GenBank/DDBJ whole genome shotgun (WGS) entry which is preliminary data.</text>
</comment>
<evidence type="ECO:0000313" key="1">
    <source>
        <dbReference type="EMBL" id="GJE87274.1"/>
    </source>
</evidence>
<proteinExistence type="predicted"/>
<reference evidence="1 2" key="1">
    <citation type="submission" date="2021-08" db="EMBL/GenBank/DDBJ databases">
        <title>Draft Genome Sequence of Phanerochaete sordida strain YK-624.</title>
        <authorList>
            <person name="Mori T."/>
            <person name="Dohra H."/>
            <person name="Suzuki T."/>
            <person name="Kawagishi H."/>
            <person name="Hirai H."/>
        </authorList>
    </citation>
    <scope>NUCLEOTIDE SEQUENCE [LARGE SCALE GENOMIC DNA]</scope>
    <source>
        <strain evidence="1 2">YK-624</strain>
    </source>
</reference>
<evidence type="ECO:0000313" key="2">
    <source>
        <dbReference type="Proteomes" id="UP000703269"/>
    </source>
</evidence>
<organism evidence="1 2">
    <name type="scientific">Phanerochaete sordida</name>
    <dbReference type="NCBI Taxonomy" id="48140"/>
    <lineage>
        <taxon>Eukaryota</taxon>
        <taxon>Fungi</taxon>
        <taxon>Dikarya</taxon>
        <taxon>Basidiomycota</taxon>
        <taxon>Agaricomycotina</taxon>
        <taxon>Agaricomycetes</taxon>
        <taxon>Polyporales</taxon>
        <taxon>Phanerochaetaceae</taxon>
        <taxon>Phanerochaete</taxon>
    </lineage>
</organism>
<dbReference type="AlphaFoldDB" id="A0A9P3G462"/>